<dbReference type="SMART" id="SM00450">
    <property type="entry name" value="RHOD"/>
    <property type="match status" value="2"/>
</dbReference>
<dbReference type="GO" id="GO:0004792">
    <property type="term" value="F:thiosulfate-cyanide sulfurtransferase activity"/>
    <property type="evidence" value="ECO:0007669"/>
    <property type="project" value="InterPro"/>
</dbReference>
<sequence>MTGAPASPEVSITVEELRALQRTGAPLTLLDVRWRQDRPEGLPEYLAGHIPGAVFVDLEYELSAPGRPAAEGPHPLPDPAAFQDSVRRWGIGPQDTVVVYDDLKNFSSARAWWLLRHAGLADVRVLDGSLRAWTQAGHALAEGFELPEATETQIRFGTMKTAAPDEIAALGPEAQLIDARSAQRFAGDGHIPGALNAPVTGNVDERGRLLPAAQLRQRYLELGVVPGVPLHCYCASGVHSTHAVLALSAAGFDPVLFPGGFGQWVHDGRHAIHVSPQREL</sequence>
<dbReference type="Gene3D" id="3.40.250.10">
    <property type="entry name" value="Rhodanese-like domain"/>
    <property type="match status" value="2"/>
</dbReference>
<dbReference type="RefSeq" id="WP_106123741.1">
    <property type="nucleotide sequence ID" value="NZ_PVTY01000016.1"/>
</dbReference>
<keyword evidence="2" id="KW-0677">Repeat</keyword>
<organism evidence="4 5">
    <name type="scientific">Nesterenkonia sandarakina</name>
    <dbReference type="NCBI Taxonomy" id="272918"/>
    <lineage>
        <taxon>Bacteria</taxon>
        <taxon>Bacillati</taxon>
        <taxon>Actinomycetota</taxon>
        <taxon>Actinomycetes</taxon>
        <taxon>Micrococcales</taxon>
        <taxon>Micrococcaceae</taxon>
        <taxon>Nesterenkonia</taxon>
    </lineage>
</organism>
<dbReference type="InterPro" id="IPR036873">
    <property type="entry name" value="Rhodanese-like_dom_sf"/>
</dbReference>
<dbReference type="CDD" id="cd01448">
    <property type="entry name" value="TST_Repeat_1"/>
    <property type="match status" value="1"/>
</dbReference>
<dbReference type="InterPro" id="IPR001307">
    <property type="entry name" value="Thiosulphate_STrfase_CS"/>
</dbReference>
<dbReference type="PANTHER" id="PTHR11364">
    <property type="entry name" value="THIOSULFATE SULFERTANSFERASE"/>
    <property type="match status" value="1"/>
</dbReference>
<dbReference type="SUPFAM" id="SSF52821">
    <property type="entry name" value="Rhodanese/Cell cycle control phosphatase"/>
    <property type="match status" value="2"/>
</dbReference>
<feature type="domain" description="Rhodanese" evidence="3">
    <location>
        <begin position="170"/>
        <end position="273"/>
    </location>
</feature>
<dbReference type="PROSITE" id="PS50206">
    <property type="entry name" value="RHODANESE_3"/>
    <property type="match status" value="2"/>
</dbReference>
<keyword evidence="5" id="KW-1185">Reference proteome</keyword>
<feature type="domain" description="Rhodanese" evidence="3">
    <location>
        <begin position="23"/>
        <end position="142"/>
    </location>
</feature>
<comment type="caution">
    <text evidence="4">The sequence shown here is derived from an EMBL/GenBank/DDBJ whole genome shotgun (WGS) entry which is preliminary data.</text>
</comment>
<dbReference type="Proteomes" id="UP000238217">
    <property type="component" value="Unassembled WGS sequence"/>
</dbReference>
<dbReference type="PROSITE" id="PS00380">
    <property type="entry name" value="RHODANESE_1"/>
    <property type="match status" value="1"/>
</dbReference>
<dbReference type="AlphaFoldDB" id="A0A2T0YE48"/>
<dbReference type="OrthoDB" id="9770030at2"/>
<dbReference type="InterPro" id="IPR001763">
    <property type="entry name" value="Rhodanese-like_dom"/>
</dbReference>
<protein>
    <submittedName>
        <fullName evidence="4">Thiosulfate/3-mercaptopyruvate sulfurtransferase</fullName>
    </submittedName>
</protein>
<evidence type="ECO:0000256" key="2">
    <source>
        <dbReference type="ARBA" id="ARBA00022737"/>
    </source>
</evidence>
<evidence type="ECO:0000256" key="1">
    <source>
        <dbReference type="ARBA" id="ARBA00022679"/>
    </source>
</evidence>
<evidence type="ECO:0000259" key="3">
    <source>
        <dbReference type="PROSITE" id="PS50206"/>
    </source>
</evidence>
<keyword evidence="1 4" id="KW-0808">Transferase</keyword>
<keyword evidence="4" id="KW-0670">Pyruvate</keyword>
<accession>A0A2T0YE48</accession>
<proteinExistence type="predicted"/>
<dbReference type="InterPro" id="IPR045078">
    <property type="entry name" value="TST/MPST-like"/>
</dbReference>
<dbReference type="PANTHER" id="PTHR11364:SF27">
    <property type="entry name" value="SULFURTRANSFERASE"/>
    <property type="match status" value="1"/>
</dbReference>
<evidence type="ECO:0000313" key="4">
    <source>
        <dbReference type="EMBL" id="PRZ13135.1"/>
    </source>
</evidence>
<dbReference type="Pfam" id="PF00581">
    <property type="entry name" value="Rhodanese"/>
    <property type="match status" value="2"/>
</dbReference>
<gene>
    <name evidence="4" type="ORF">BCL67_11610</name>
</gene>
<reference evidence="4 5" key="1">
    <citation type="submission" date="2018-03" db="EMBL/GenBank/DDBJ databases">
        <title>Comparative analysis of microorganisms from saline springs in Andes Mountain Range, Colombia.</title>
        <authorList>
            <person name="Rubin E."/>
        </authorList>
    </citation>
    <scope>NUCLEOTIDE SEQUENCE [LARGE SCALE GENOMIC DNA]</scope>
    <source>
        <strain evidence="4 5">CG 35</strain>
    </source>
</reference>
<dbReference type="EMBL" id="PVTY01000016">
    <property type="protein sequence ID" value="PRZ13135.1"/>
    <property type="molecule type" value="Genomic_DNA"/>
</dbReference>
<evidence type="ECO:0000313" key="5">
    <source>
        <dbReference type="Proteomes" id="UP000238217"/>
    </source>
</evidence>
<name>A0A2T0YE48_9MICC</name>